<dbReference type="eggNOG" id="COG0702">
    <property type="taxonomic scope" value="Bacteria"/>
</dbReference>
<dbReference type="OrthoDB" id="442188at2"/>
<dbReference type="RefSeq" id="WP_013293624.1">
    <property type="nucleotide sequence ID" value="NC_014394.1"/>
</dbReference>
<evidence type="ECO:0000313" key="4">
    <source>
        <dbReference type="Proteomes" id="UP000001235"/>
    </source>
</evidence>
<dbReference type="Proteomes" id="UP000001235">
    <property type="component" value="Chromosome"/>
</dbReference>
<keyword evidence="3" id="KW-0830">Ubiquinone</keyword>
<feature type="domain" description="NADH:ubiquinone oxidoreductase intermediate-associated protein 30" evidence="2">
    <location>
        <begin position="17"/>
        <end position="151"/>
    </location>
</feature>
<dbReference type="EMBL" id="CP002159">
    <property type="protein sequence ID" value="ADL55686.1"/>
    <property type="molecule type" value="Genomic_DNA"/>
</dbReference>
<keyword evidence="4" id="KW-1185">Reference proteome</keyword>
<dbReference type="InterPro" id="IPR013857">
    <property type="entry name" value="NADH-UbQ_OxRdtase-assoc_prot30"/>
</dbReference>
<dbReference type="Pfam" id="PF08547">
    <property type="entry name" value="CIA30"/>
    <property type="match status" value="1"/>
</dbReference>
<evidence type="ECO:0000313" key="3">
    <source>
        <dbReference type="EMBL" id="ADL55686.1"/>
    </source>
</evidence>
<dbReference type="InterPro" id="IPR039131">
    <property type="entry name" value="NDUFAF1"/>
</dbReference>
<reference evidence="3 4" key="1">
    <citation type="submission" date="2010-08" db="EMBL/GenBank/DDBJ databases">
        <title>Complete sequence of Gallionella capsiferriformans ES-2.</title>
        <authorList>
            <consortium name="US DOE Joint Genome Institute"/>
            <person name="Lucas S."/>
            <person name="Copeland A."/>
            <person name="Lapidus A."/>
            <person name="Cheng J.-F."/>
            <person name="Bruce D."/>
            <person name="Goodwin L."/>
            <person name="Pitluck S."/>
            <person name="Chertkov O."/>
            <person name="Davenport K.W."/>
            <person name="Detter J.C."/>
            <person name="Han C."/>
            <person name="Tapia R."/>
            <person name="Land M."/>
            <person name="Hauser L."/>
            <person name="Chang Y.-J."/>
            <person name="Jeffries C."/>
            <person name="Kyrpides N."/>
            <person name="Ivanova N."/>
            <person name="Mikhailova N."/>
            <person name="Shelobolina E.S."/>
            <person name="Picardal F."/>
            <person name="Roden E."/>
            <person name="Emerson D."/>
            <person name="Woyke T."/>
        </authorList>
    </citation>
    <scope>NUCLEOTIDE SEQUENCE [LARGE SCALE GENOMIC DNA]</scope>
    <source>
        <strain evidence="3 4">ES-2</strain>
    </source>
</reference>
<evidence type="ECO:0000256" key="1">
    <source>
        <dbReference type="ARBA" id="ARBA00007884"/>
    </source>
</evidence>
<dbReference type="KEGG" id="gca:Galf_1674"/>
<proteinExistence type="inferred from homology"/>
<dbReference type="HOGENOM" id="CLU_059028_5_2_4"/>
<dbReference type="SUPFAM" id="SSF49785">
    <property type="entry name" value="Galactose-binding domain-like"/>
    <property type="match status" value="1"/>
</dbReference>
<sequence length="166" mass="18420">MPLMLDDRRRDDLIASNQQTWRVFTDTVMGGVSSADLIPAEVAGVRCLRLRGQVSLANNGGFVQASLDLGALDASAYRGIELKVCGNGEIYNLHLRTDDTRIVWQSYRASFQAGADWQTIRLAFDEFAPHRIDRPLDCTRLRRLGIIAIGKAMQADICLASLSFYA</sequence>
<dbReference type="PANTHER" id="PTHR13194:SF19">
    <property type="entry name" value="NAD(P)-BINDING ROSSMANN-FOLD SUPERFAMILY PROTEIN"/>
    <property type="match status" value="1"/>
</dbReference>
<gene>
    <name evidence="3" type="ordered locus">Galf_1674</name>
</gene>
<comment type="similarity">
    <text evidence="1">Belongs to the CIA30 family.</text>
</comment>
<organism evidence="3 4">
    <name type="scientific">Gallionella capsiferriformans (strain ES-2)</name>
    <name type="common">Gallionella ferruginea capsiferriformans (strain ES-2)</name>
    <dbReference type="NCBI Taxonomy" id="395494"/>
    <lineage>
        <taxon>Bacteria</taxon>
        <taxon>Pseudomonadati</taxon>
        <taxon>Pseudomonadota</taxon>
        <taxon>Betaproteobacteria</taxon>
        <taxon>Nitrosomonadales</taxon>
        <taxon>Gallionellaceae</taxon>
        <taxon>Gallionella</taxon>
    </lineage>
</organism>
<dbReference type="PANTHER" id="PTHR13194">
    <property type="entry name" value="COMPLEX I INTERMEDIATE-ASSOCIATED PROTEIN 30"/>
    <property type="match status" value="1"/>
</dbReference>
<protein>
    <submittedName>
        <fullName evidence="3">NADH:ubiquinone oxidoreductase complex I intermediate-associated protein 30</fullName>
    </submittedName>
</protein>
<dbReference type="AlphaFoldDB" id="D9SGP0"/>
<dbReference type="STRING" id="395494.Galf_1674"/>
<evidence type="ECO:0000259" key="2">
    <source>
        <dbReference type="Pfam" id="PF08547"/>
    </source>
</evidence>
<dbReference type="InterPro" id="IPR008979">
    <property type="entry name" value="Galactose-bd-like_sf"/>
</dbReference>
<accession>D9SGP0</accession>
<name>D9SGP0_GALCS</name>